<proteinExistence type="predicted"/>
<evidence type="ECO:0000313" key="2">
    <source>
        <dbReference type="Proteomes" id="UP001396334"/>
    </source>
</evidence>
<organism evidence="1 2">
    <name type="scientific">Hibiscus sabdariffa</name>
    <name type="common">roselle</name>
    <dbReference type="NCBI Taxonomy" id="183260"/>
    <lineage>
        <taxon>Eukaryota</taxon>
        <taxon>Viridiplantae</taxon>
        <taxon>Streptophyta</taxon>
        <taxon>Embryophyta</taxon>
        <taxon>Tracheophyta</taxon>
        <taxon>Spermatophyta</taxon>
        <taxon>Magnoliopsida</taxon>
        <taxon>eudicotyledons</taxon>
        <taxon>Gunneridae</taxon>
        <taxon>Pentapetalae</taxon>
        <taxon>rosids</taxon>
        <taxon>malvids</taxon>
        <taxon>Malvales</taxon>
        <taxon>Malvaceae</taxon>
        <taxon>Malvoideae</taxon>
        <taxon>Hibiscus</taxon>
    </lineage>
</organism>
<comment type="caution">
    <text evidence="1">The sequence shown here is derived from an EMBL/GenBank/DDBJ whole genome shotgun (WGS) entry which is preliminary data.</text>
</comment>
<name>A0ABR2T7J6_9ROSI</name>
<sequence length="96" mass="10605">MLLLKAALSRLDVGPAYYEDPVSSNPTYKKGIKTPCIGWSYEAYLIIMKRGKGFFSWCAGAHFRFPFTSRGSRGSYAAAFPGFFPLVLRPEAIASS</sequence>
<reference evidence="1 2" key="1">
    <citation type="journal article" date="2024" name="G3 (Bethesda)">
        <title>Genome assembly of Hibiscus sabdariffa L. provides insights into metabolisms of medicinal natural products.</title>
        <authorList>
            <person name="Kim T."/>
        </authorList>
    </citation>
    <scope>NUCLEOTIDE SEQUENCE [LARGE SCALE GENOMIC DNA]</scope>
    <source>
        <strain evidence="1">TK-2024</strain>
        <tissue evidence="1">Old leaves</tissue>
    </source>
</reference>
<gene>
    <name evidence="1" type="ORF">V6N11_018339</name>
</gene>
<accession>A0ABR2T7J6</accession>
<dbReference type="EMBL" id="JBBPBN010000008">
    <property type="protein sequence ID" value="KAK9033306.1"/>
    <property type="molecule type" value="Genomic_DNA"/>
</dbReference>
<evidence type="ECO:0000313" key="1">
    <source>
        <dbReference type="EMBL" id="KAK9033306.1"/>
    </source>
</evidence>
<dbReference type="Proteomes" id="UP001396334">
    <property type="component" value="Unassembled WGS sequence"/>
</dbReference>
<protein>
    <submittedName>
        <fullName evidence="1">Uncharacterized protein</fullName>
    </submittedName>
</protein>
<keyword evidence="2" id="KW-1185">Reference proteome</keyword>